<dbReference type="AlphaFoldDB" id="A0A7D9IE70"/>
<proteinExistence type="inferred from homology"/>
<evidence type="ECO:0000313" key="3">
    <source>
        <dbReference type="EMBL" id="CAB4003859.1"/>
    </source>
</evidence>
<dbReference type="Pfam" id="PF04979">
    <property type="entry name" value="IPP-2"/>
    <property type="match status" value="1"/>
</dbReference>
<accession>A0A7D9IE70</accession>
<feature type="region of interest" description="Disordered" evidence="2">
    <location>
        <begin position="43"/>
        <end position="135"/>
    </location>
</feature>
<reference evidence="3" key="1">
    <citation type="submission" date="2020-04" db="EMBL/GenBank/DDBJ databases">
        <authorList>
            <person name="Alioto T."/>
            <person name="Alioto T."/>
            <person name="Gomez Garrido J."/>
        </authorList>
    </citation>
    <scope>NUCLEOTIDE SEQUENCE</scope>
    <source>
        <strain evidence="3">A484AB</strain>
    </source>
</reference>
<dbReference type="PANTHER" id="PTHR12398">
    <property type="entry name" value="PROTEIN PHOSPHATASE INHIBITOR"/>
    <property type="match status" value="1"/>
</dbReference>
<dbReference type="InterPro" id="IPR007062">
    <property type="entry name" value="PPI-2"/>
</dbReference>
<name>A0A7D9IE70_PARCT</name>
<dbReference type="Gene3D" id="6.10.250.1050">
    <property type="match status" value="1"/>
</dbReference>
<protein>
    <submittedName>
        <fullName evidence="3">Phosphatase inhibitor 2</fullName>
    </submittedName>
</protein>
<comment type="similarity">
    <text evidence="1">Belongs to the protein phosphatase inhibitor 2 family.</text>
</comment>
<dbReference type="PANTHER" id="PTHR12398:SF20">
    <property type="entry name" value="PROTEIN PHOSPHATASE 1 REGULATORY INHIBITOR SUBUNIT 2"/>
    <property type="match status" value="1"/>
</dbReference>
<feature type="compositionally biased region" description="Basic and acidic residues" evidence="2">
    <location>
        <begin position="46"/>
        <end position="58"/>
    </location>
</feature>
<gene>
    <name evidence="3" type="ORF">PACLA_8A053137</name>
</gene>
<evidence type="ECO:0000313" key="4">
    <source>
        <dbReference type="Proteomes" id="UP001152795"/>
    </source>
</evidence>
<sequence length="158" mass="18327">MASPKTKSGEKAVEKPKGILKHTASFDDQRVEVHWDEMNILQTYHPADKDYGHMKIKEPPTPYNYRNEDSDTECSDQLDPQQLAERMKNVPAESHTSPQQEDQSSSDEDMSPEQKELEKEFKHKRKHHYNEYGNVKLARELIEKELAELEDDETAQGS</sequence>
<dbReference type="GO" id="GO:0004864">
    <property type="term" value="F:protein phosphatase inhibitor activity"/>
    <property type="evidence" value="ECO:0007669"/>
    <property type="project" value="InterPro"/>
</dbReference>
<evidence type="ECO:0000256" key="2">
    <source>
        <dbReference type="SAM" id="MobiDB-lite"/>
    </source>
</evidence>
<feature type="compositionally biased region" description="Basic and acidic residues" evidence="2">
    <location>
        <begin position="112"/>
        <end position="121"/>
    </location>
</feature>
<evidence type="ECO:0000256" key="1">
    <source>
        <dbReference type="ARBA" id="ARBA00005472"/>
    </source>
</evidence>
<dbReference type="EMBL" id="CACRXK020004745">
    <property type="protein sequence ID" value="CAB4003859.1"/>
    <property type="molecule type" value="Genomic_DNA"/>
</dbReference>
<dbReference type="Proteomes" id="UP001152795">
    <property type="component" value="Unassembled WGS sequence"/>
</dbReference>
<organism evidence="3 4">
    <name type="scientific">Paramuricea clavata</name>
    <name type="common">Red gorgonian</name>
    <name type="synonym">Violescent sea-whip</name>
    <dbReference type="NCBI Taxonomy" id="317549"/>
    <lineage>
        <taxon>Eukaryota</taxon>
        <taxon>Metazoa</taxon>
        <taxon>Cnidaria</taxon>
        <taxon>Anthozoa</taxon>
        <taxon>Octocorallia</taxon>
        <taxon>Malacalcyonacea</taxon>
        <taxon>Plexauridae</taxon>
        <taxon>Paramuricea</taxon>
    </lineage>
</organism>
<dbReference type="OrthoDB" id="551302at2759"/>
<feature type="region of interest" description="Disordered" evidence="2">
    <location>
        <begin position="1"/>
        <end position="28"/>
    </location>
</feature>
<feature type="compositionally biased region" description="Basic and acidic residues" evidence="2">
    <location>
        <begin position="7"/>
        <end position="17"/>
    </location>
</feature>
<dbReference type="GO" id="GO:0009966">
    <property type="term" value="P:regulation of signal transduction"/>
    <property type="evidence" value="ECO:0007669"/>
    <property type="project" value="InterPro"/>
</dbReference>
<keyword evidence="4" id="KW-1185">Reference proteome</keyword>
<comment type="caution">
    <text evidence="3">The sequence shown here is derived from an EMBL/GenBank/DDBJ whole genome shotgun (WGS) entry which is preliminary data.</text>
</comment>